<comment type="caution">
    <text evidence="5">The sequence shown here is derived from an EMBL/GenBank/DDBJ whole genome shotgun (WGS) entry which is preliminary data.</text>
</comment>
<dbReference type="Proteomes" id="UP001233999">
    <property type="component" value="Unassembled WGS sequence"/>
</dbReference>
<dbReference type="InterPro" id="IPR026317">
    <property type="entry name" value="P_C10"/>
</dbReference>
<proteinExistence type="inferred from homology"/>
<dbReference type="GO" id="GO:0009791">
    <property type="term" value="P:post-embryonic development"/>
    <property type="evidence" value="ECO:0007669"/>
    <property type="project" value="TreeGrafter"/>
</dbReference>
<evidence type="ECO:0000256" key="2">
    <source>
        <dbReference type="ARBA" id="ARBA00007083"/>
    </source>
</evidence>
<dbReference type="PANTHER" id="PTHR13463">
    <property type="entry name" value="PROTEIN C10"/>
    <property type="match status" value="1"/>
</dbReference>
<feature type="non-terminal residue" evidence="5">
    <location>
        <position position="108"/>
    </location>
</feature>
<accession>A0AAD8ACF8</accession>
<dbReference type="Pfam" id="PF14974">
    <property type="entry name" value="P_C10"/>
    <property type="match status" value="1"/>
</dbReference>
<organism evidence="5 6">
    <name type="scientific">Diploptera punctata</name>
    <name type="common">Pacific beetle cockroach</name>
    <dbReference type="NCBI Taxonomy" id="6984"/>
    <lineage>
        <taxon>Eukaryota</taxon>
        <taxon>Metazoa</taxon>
        <taxon>Ecdysozoa</taxon>
        <taxon>Arthropoda</taxon>
        <taxon>Hexapoda</taxon>
        <taxon>Insecta</taxon>
        <taxon>Pterygota</taxon>
        <taxon>Neoptera</taxon>
        <taxon>Polyneoptera</taxon>
        <taxon>Dictyoptera</taxon>
        <taxon>Blattodea</taxon>
        <taxon>Blaberoidea</taxon>
        <taxon>Blaberidae</taxon>
        <taxon>Diplopterinae</taxon>
        <taxon>Diploptera</taxon>
    </lineage>
</organism>
<dbReference type="EMBL" id="JASPKZ010002317">
    <property type="protein sequence ID" value="KAJ9595757.1"/>
    <property type="molecule type" value="Genomic_DNA"/>
</dbReference>
<name>A0AAD8ACF8_DIPPU</name>
<evidence type="ECO:0000313" key="5">
    <source>
        <dbReference type="EMBL" id="KAJ9595757.1"/>
    </source>
</evidence>
<gene>
    <name evidence="5" type="ORF">L9F63_013076</name>
</gene>
<evidence type="ECO:0000313" key="6">
    <source>
        <dbReference type="Proteomes" id="UP001233999"/>
    </source>
</evidence>
<protein>
    <recommendedName>
        <fullName evidence="3">Protein C10</fullName>
    </recommendedName>
</protein>
<reference evidence="5" key="1">
    <citation type="journal article" date="2023" name="IScience">
        <title>Live-bearing cockroach genome reveals convergent evolutionary mechanisms linked to viviparity in insects and beyond.</title>
        <authorList>
            <person name="Fouks B."/>
            <person name="Harrison M.C."/>
            <person name="Mikhailova A.A."/>
            <person name="Marchal E."/>
            <person name="English S."/>
            <person name="Carruthers M."/>
            <person name="Jennings E.C."/>
            <person name="Chiamaka E.L."/>
            <person name="Frigard R.A."/>
            <person name="Pippel M."/>
            <person name="Attardo G.M."/>
            <person name="Benoit J.B."/>
            <person name="Bornberg-Bauer E."/>
            <person name="Tobe S.S."/>
        </authorList>
    </citation>
    <scope>NUCLEOTIDE SEQUENCE</scope>
    <source>
        <strain evidence="5">Stay&amp;Tobe</strain>
    </source>
</reference>
<evidence type="ECO:0000256" key="1">
    <source>
        <dbReference type="ARBA" id="ARBA00004496"/>
    </source>
</evidence>
<dbReference type="GO" id="GO:0005737">
    <property type="term" value="C:cytoplasm"/>
    <property type="evidence" value="ECO:0007669"/>
    <property type="project" value="UniProtKB-SubCell"/>
</dbReference>
<keyword evidence="4" id="KW-0963">Cytoplasm</keyword>
<sequence>YKEMLAKSILLSILEAIGQPDNAAKLGEAKNNAGNDMLKMMQFVFPILMQIEMDIIKTYGFPEGREGIVHFALALRTLEREDPDVAHLHAQVRAHFMPPVSISTESTS</sequence>
<comment type="similarity">
    <text evidence="2">Belongs to the UPF0456 family.</text>
</comment>
<reference evidence="5" key="2">
    <citation type="submission" date="2023-05" db="EMBL/GenBank/DDBJ databases">
        <authorList>
            <person name="Fouks B."/>
        </authorList>
    </citation>
    <scope>NUCLEOTIDE SEQUENCE</scope>
    <source>
        <strain evidence="5">Stay&amp;Tobe</strain>
        <tissue evidence="5">Testes</tissue>
    </source>
</reference>
<evidence type="ECO:0000256" key="4">
    <source>
        <dbReference type="ARBA" id="ARBA00022490"/>
    </source>
</evidence>
<comment type="subcellular location">
    <subcellularLocation>
        <location evidence="1">Cytoplasm</location>
    </subcellularLocation>
</comment>
<evidence type="ECO:0000256" key="3">
    <source>
        <dbReference type="ARBA" id="ARBA00020502"/>
    </source>
</evidence>
<dbReference type="PANTHER" id="PTHR13463:SF3">
    <property type="entry name" value="PROTEIN C10"/>
    <property type="match status" value="1"/>
</dbReference>
<keyword evidence="6" id="KW-1185">Reference proteome</keyword>
<dbReference type="AlphaFoldDB" id="A0AAD8ACF8"/>